<feature type="compositionally biased region" description="Basic and acidic residues" evidence="4">
    <location>
        <begin position="1577"/>
        <end position="1586"/>
    </location>
</feature>
<accession>A0AAD8RWM8</accession>
<feature type="compositionally biased region" description="Polar residues" evidence="4">
    <location>
        <begin position="1610"/>
        <end position="1627"/>
    </location>
</feature>
<feature type="compositionally biased region" description="Polar residues" evidence="4">
    <location>
        <begin position="2496"/>
        <end position="2507"/>
    </location>
</feature>
<feature type="compositionally biased region" description="Polar residues" evidence="4">
    <location>
        <begin position="1869"/>
        <end position="1878"/>
    </location>
</feature>
<organism evidence="7 8">
    <name type="scientific">Lolium multiflorum</name>
    <name type="common">Italian ryegrass</name>
    <name type="synonym">Lolium perenne subsp. multiflorum</name>
    <dbReference type="NCBI Taxonomy" id="4521"/>
    <lineage>
        <taxon>Eukaryota</taxon>
        <taxon>Viridiplantae</taxon>
        <taxon>Streptophyta</taxon>
        <taxon>Embryophyta</taxon>
        <taxon>Tracheophyta</taxon>
        <taxon>Spermatophyta</taxon>
        <taxon>Magnoliopsida</taxon>
        <taxon>Liliopsida</taxon>
        <taxon>Poales</taxon>
        <taxon>Poaceae</taxon>
        <taxon>BOP clade</taxon>
        <taxon>Pooideae</taxon>
        <taxon>Poodae</taxon>
        <taxon>Poeae</taxon>
        <taxon>Poeae Chloroplast Group 2 (Poeae type)</taxon>
        <taxon>Loliodinae</taxon>
        <taxon>Loliinae</taxon>
        <taxon>Lolium</taxon>
    </lineage>
</organism>
<feature type="compositionally biased region" description="Polar residues" evidence="4">
    <location>
        <begin position="4335"/>
        <end position="4345"/>
    </location>
</feature>
<feature type="compositionally biased region" description="Basic and acidic residues" evidence="4">
    <location>
        <begin position="785"/>
        <end position="796"/>
    </location>
</feature>
<feature type="compositionally biased region" description="Basic and acidic residues" evidence="4">
    <location>
        <begin position="955"/>
        <end position="969"/>
    </location>
</feature>
<feature type="compositionally biased region" description="Basic and acidic residues" evidence="4">
    <location>
        <begin position="666"/>
        <end position="677"/>
    </location>
</feature>
<feature type="compositionally biased region" description="Polar residues" evidence="4">
    <location>
        <begin position="315"/>
        <end position="334"/>
    </location>
</feature>
<feature type="compositionally biased region" description="Basic and acidic residues" evidence="4">
    <location>
        <begin position="2141"/>
        <end position="2153"/>
    </location>
</feature>
<feature type="compositionally biased region" description="Basic and acidic residues" evidence="4">
    <location>
        <begin position="1533"/>
        <end position="1546"/>
    </location>
</feature>
<feature type="compositionally biased region" description="Basic and acidic residues" evidence="4">
    <location>
        <begin position="644"/>
        <end position="655"/>
    </location>
</feature>
<feature type="compositionally biased region" description="Low complexity" evidence="4">
    <location>
        <begin position="3399"/>
        <end position="3414"/>
    </location>
</feature>
<feature type="compositionally biased region" description="Polar residues" evidence="4">
    <location>
        <begin position="2251"/>
        <end position="2265"/>
    </location>
</feature>
<feature type="domain" description="GST C-terminal" evidence="6">
    <location>
        <begin position="116"/>
        <end position="247"/>
    </location>
</feature>
<feature type="compositionally biased region" description="Basic and acidic residues" evidence="4">
    <location>
        <begin position="1435"/>
        <end position="1451"/>
    </location>
</feature>
<feature type="compositionally biased region" description="Basic and acidic residues" evidence="4">
    <location>
        <begin position="3028"/>
        <end position="3043"/>
    </location>
</feature>
<evidence type="ECO:0000256" key="2">
    <source>
        <dbReference type="ARBA" id="ARBA00022679"/>
    </source>
</evidence>
<dbReference type="EC" id="2.5.1.18" evidence="1"/>
<feature type="compositionally biased region" description="Basic and acidic residues" evidence="4">
    <location>
        <begin position="1104"/>
        <end position="1114"/>
    </location>
</feature>
<feature type="compositionally biased region" description="Polar residues" evidence="4">
    <location>
        <begin position="3786"/>
        <end position="3805"/>
    </location>
</feature>
<protein>
    <recommendedName>
        <fullName evidence="1">glutathione transferase</fullName>
        <ecNumber evidence="1">2.5.1.18</ecNumber>
    </recommendedName>
</protein>
<feature type="compositionally biased region" description="Polar residues" evidence="4">
    <location>
        <begin position="3269"/>
        <end position="3287"/>
    </location>
</feature>
<feature type="region of interest" description="Disordered" evidence="4">
    <location>
        <begin position="250"/>
        <end position="278"/>
    </location>
</feature>
<feature type="compositionally biased region" description="Polar residues" evidence="4">
    <location>
        <begin position="1677"/>
        <end position="1700"/>
    </location>
</feature>
<feature type="compositionally biased region" description="Low complexity" evidence="4">
    <location>
        <begin position="2461"/>
        <end position="2472"/>
    </location>
</feature>
<dbReference type="SFLD" id="SFLDG00358">
    <property type="entry name" value="Main_(cytGST)"/>
    <property type="match status" value="1"/>
</dbReference>
<feature type="compositionally biased region" description="Polar residues" evidence="4">
    <location>
        <begin position="3356"/>
        <end position="3377"/>
    </location>
</feature>
<keyword evidence="8" id="KW-1185">Reference proteome</keyword>
<feature type="compositionally biased region" description="Polar residues" evidence="4">
    <location>
        <begin position="357"/>
        <end position="380"/>
    </location>
</feature>
<feature type="compositionally biased region" description="Basic and acidic residues" evidence="4">
    <location>
        <begin position="1005"/>
        <end position="1024"/>
    </location>
</feature>
<proteinExistence type="predicted"/>
<dbReference type="EMBL" id="JAUUTY010000005">
    <property type="protein sequence ID" value="KAK1633021.1"/>
    <property type="molecule type" value="Genomic_DNA"/>
</dbReference>
<evidence type="ECO:0000256" key="3">
    <source>
        <dbReference type="ARBA" id="ARBA00047960"/>
    </source>
</evidence>
<keyword evidence="5" id="KW-0732">Signal</keyword>
<feature type="compositionally biased region" description="Basic and acidic residues" evidence="4">
    <location>
        <begin position="1207"/>
        <end position="1218"/>
    </location>
</feature>
<feature type="compositionally biased region" description="Basic and acidic residues" evidence="4">
    <location>
        <begin position="2591"/>
        <end position="2601"/>
    </location>
</feature>
<feature type="compositionally biased region" description="Polar residues" evidence="4">
    <location>
        <begin position="4234"/>
        <end position="4248"/>
    </location>
</feature>
<dbReference type="SUPFAM" id="SSF52833">
    <property type="entry name" value="Thioredoxin-like"/>
    <property type="match status" value="1"/>
</dbReference>
<feature type="compositionally biased region" description="Polar residues" evidence="4">
    <location>
        <begin position="4352"/>
        <end position="4368"/>
    </location>
</feature>
<comment type="caution">
    <text evidence="7">The sequence shown here is derived from an EMBL/GenBank/DDBJ whole genome shotgun (WGS) entry which is preliminary data.</text>
</comment>
<evidence type="ECO:0000256" key="1">
    <source>
        <dbReference type="ARBA" id="ARBA00012452"/>
    </source>
</evidence>
<reference evidence="7" key="1">
    <citation type="submission" date="2023-07" db="EMBL/GenBank/DDBJ databases">
        <title>A chromosome-level genome assembly of Lolium multiflorum.</title>
        <authorList>
            <person name="Chen Y."/>
            <person name="Copetti D."/>
            <person name="Kolliker R."/>
            <person name="Studer B."/>
        </authorList>
    </citation>
    <scope>NUCLEOTIDE SEQUENCE</scope>
    <source>
        <strain evidence="7">02402/16</strain>
        <tissue evidence="7">Leaf</tissue>
    </source>
</reference>
<dbReference type="GO" id="GO:0006749">
    <property type="term" value="P:glutathione metabolic process"/>
    <property type="evidence" value="ECO:0007669"/>
    <property type="project" value="TreeGrafter"/>
</dbReference>
<feature type="compositionally biased region" description="Basic and acidic residues" evidence="4">
    <location>
        <begin position="4213"/>
        <end position="4223"/>
    </location>
</feature>
<dbReference type="SUPFAM" id="SSF47616">
    <property type="entry name" value="GST C-terminal domain-like"/>
    <property type="match status" value="1"/>
</dbReference>
<comment type="catalytic activity">
    <reaction evidence="3">
        <text>RX + glutathione = an S-substituted glutathione + a halide anion + H(+)</text>
        <dbReference type="Rhea" id="RHEA:16437"/>
        <dbReference type="ChEBI" id="CHEBI:15378"/>
        <dbReference type="ChEBI" id="CHEBI:16042"/>
        <dbReference type="ChEBI" id="CHEBI:17792"/>
        <dbReference type="ChEBI" id="CHEBI:57925"/>
        <dbReference type="ChEBI" id="CHEBI:90779"/>
        <dbReference type="EC" id="2.5.1.18"/>
    </reaction>
</comment>
<feature type="compositionally biased region" description="Polar residues" evidence="4">
    <location>
        <begin position="1708"/>
        <end position="1734"/>
    </location>
</feature>
<evidence type="ECO:0000256" key="5">
    <source>
        <dbReference type="SAM" id="SignalP"/>
    </source>
</evidence>
<feature type="compositionally biased region" description="Basic and acidic residues" evidence="4">
    <location>
        <begin position="1788"/>
        <end position="1799"/>
    </location>
</feature>
<feature type="region of interest" description="Disordered" evidence="4">
    <location>
        <begin position="507"/>
        <end position="526"/>
    </location>
</feature>
<dbReference type="InterPro" id="IPR036249">
    <property type="entry name" value="Thioredoxin-like_sf"/>
</dbReference>
<feature type="compositionally biased region" description="Polar residues" evidence="4">
    <location>
        <begin position="3335"/>
        <end position="3348"/>
    </location>
</feature>
<feature type="compositionally biased region" description="Polar residues" evidence="4">
    <location>
        <begin position="2233"/>
        <end position="2243"/>
    </location>
</feature>
<dbReference type="CDD" id="cd03187">
    <property type="entry name" value="GST_C_Phi"/>
    <property type="match status" value="1"/>
</dbReference>
<feature type="signal peptide" evidence="5">
    <location>
        <begin position="1"/>
        <end position="20"/>
    </location>
</feature>
<dbReference type="Pfam" id="PF00043">
    <property type="entry name" value="GST_C"/>
    <property type="match status" value="1"/>
</dbReference>
<feature type="compositionally biased region" description="Basic and acidic residues" evidence="4">
    <location>
        <begin position="1183"/>
        <end position="1198"/>
    </location>
</feature>
<feature type="compositionally biased region" description="Basic and acidic residues" evidence="4">
    <location>
        <begin position="2799"/>
        <end position="2826"/>
    </location>
</feature>
<feature type="region of interest" description="Disordered" evidence="4">
    <location>
        <begin position="425"/>
        <end position="474"/>
    </location>
</feature>
<feature type="region of interest" description="Disordered" evidence="4">
    <location>
        <begin position="644"/>
        <end position="2943"/>
    </location>
</feature>
<feature type="region of interest" description="Disordered" evidence="4">
    <location>
        <begin position="543"/>
        <end position="609"/>
    </location>
</feature>
<feature type="compositionally biased region" description="Polar residues" evidence="4">
    <location>
        <begin position="1456"/>
        <end position="1482"/>
    </location>
</feature>
<dbReference type="GO" id="GO:0004364">
    <property type="term" value="F:glutathione transferase activity"/>
    <property type="evidence" value="ECO:0007669"/>
    <property type="project" value="UniProtKB-EC"/>
</dbReference>
<feature type="compositionally biased region" description="Basic and acidic residues" evidence="4">
    <location>
        <begin position="2667"/>
        <end position="2678"/>
    </location>
</feature>
<feature type="compositionally biased region" description="Polar residues" evidence="4">
    <location>
        <begin position="564"/>
        <end position="573"/>
    </location>
</feature>
<dbReference type="InterPro" id="IPR004046">
    <property type="entry name" value="GST_C"/>
</dbReference>
<feature type="compositionally biased region" description="Basic and acidic residues" evidence="4">
    <location>
        <begin position="4276"/>
        <end position="4304"/>
    </location>
</feature>
<dbReference type="PANTHER" id="PTHR43900">
    <property type="entry name" value="GLUTATHIONE S-TRANSFERASE RHO"/>
    <property type="match status" value="1"/>
</dbReference>
<dbReference type="FunFam" id="1.20.1050.10:FF:000042">
    <property type="entry name" value="Glutathione S-transferase F9"/>
    <property type="match status" value="1"/>
</dbReference>
<dbReference type="GO" id="GO:0043295">
    <property type="term" value="F:glutathione binding"/>
    <property type="evidence" value="ECO:0007669"/>
    <property type="project" value="TreeGrafter"/>
</dbReference>
<feature type="compositionally biased region" description="Polar residues" evidence="4">
    <location>
        <begin position="1764"/>
        <end position="1777"/>
    </location>
</feature>
<feature type="compositionally biased region" description="Polar residues" evidence="4">
    <location>
        <begin position="2285"/>
        <end position="2300"/>
    </location>
</feature>
<feature type="chain" id="PRO_5042204915" description="glutathione transferase" evidence="5">
    <location>
        <begin position="21"/>
        <end position="4386"/>
    </location>
</feature>
<evidence type="ECO:0000313" key="7">
    <source>
        <dbReference type="EMBL" id="KAK1633021.1"/>
    </source>
</evidence>
<feature type="compositionally biased region" description="Polar residues" evidence="4">
    <location>
        <begin position="3727"/>
        <end position="3739"/>
    </location>
</feature>
<dbReference type="PROSITE" id="PS50405">
    <property type="entry name" value="GST_CTER"/>
    <property type="match status" value="1"/>
</dbReference>
<dbReference type="Gene3D" id="3.40.30.10">
    <property type="entry name" value="Glutaredoxin"/>
    <property type="match status" value="1"/>
</dbReference>
<feature type="compositionally biased region" description="Polar residues" evidence="4">
    <location>
        <begin position="4008"/>
        <end position="4018"/>
    </location>
</feature>
<feature type="compositionally biased region" description="Basic and acidic residues" evidence="4">
    <location>
        <begin position="1754"/>
        <end position="1763"/>
    </location>
</feature>
<feature type="compositionally biased region" description="Basic and acidic residues" evidence="4">
    <location>
        <begin position="461"/>
        <end position="474"/>
    </location>
</feature>
<feature type="compositionally biased region" description="Polar residues" evidence="4">
    <location>
        <begin position="2536"/>
        <end position="2545"/>
    </location>
</feature>
<feature type="compositionally biased region" description="Polar residues" evidence="4">
    <location>
        <begin position="2385"/>
        <end position="2399"/>
    </location>
</feature>
<evidence type="ECO:0000313" key="8">
    <source>
        <dbReference type="Proteomes" id="UP001231189"/>
    </source>
</evidence>
<feature type="region of interest" description="Disordered" evidence="4">
    <location>
        <begin position="2963"/>
        <end position="3164"/>
    </location>
</feature>
<feature type="compositionally biased region" description="Polar residues" evidence="4">
    <location>
        <begin position="2679"/>
        <end position="2709"/>
    </location>
</feature>
<feature type="compositionally biased region" description="Basic and acidic residues" evidence="4">
    <location>
        <begin position="2301"/>
        <end position="2320"/>
    </location>
</feature>
<evidence type="ECO:0000259" key="6">
    <source>
        <dbReference type="PROSITE" id="PS50405"/>
    </source>
</evidence>
<feature type="compositionally biased region" description="Polar residues" evidence="4">
    <location>
        <begin position="1310"/>
        <end position="1326"/>
    </location>
</feature>
<dbReference type="GO" id="GO:0005737">
    <property type="term" value="C:cytoplasm"/>
    <property type="evidence" value="ECO:0007669"/>
    <property type="project" value="TreeGrafter"/>
</dbReference>
<sequence>MSELIHVLHVISALVTEALATMAGLGIGAPIVKVYHEKSIILPDVSRVLACLYEKDIKFQTQTTSSFKGLLRLQASSHVPVPFDDGLTFLEESREICRYIAETYDHQGYPFLLGKDSLERASIEQWLHHEEHNFNPPSRSLCCHLAFPLAEEDDDIDLQKRKLEEVLEVYEQRLGDSEFLAGNKFTLADLVHLPNSHYITESDKFAYLYDSRKNVQRWWNAISTRKSWQNVLTDIQVVEQQRKQEEFEKQQQRQWLRERPPNTRRKIRLDSRKQTSTKPQTILVPSPVDIISTSPTASQVEKPFPTKTFPAEALSTPTTHKSPSVQSKHTTVFTTHRETPAAPVQSTPRLPGYSHIPVQSTSNSFTPATSPTTAENPSRTSADKSKTRGLSLPSEATEIDLPGNSKRSSSKEVSHNLRVFNFYEASSHTDEAEPYTEPTPQKSSEVLDRISGTDGPSNATDHVKTGARSAKEDSGASDFWIDNTATNADTLDKKSDGYTETIYGRSTDQRATYTSPGKHGSTEAHQKLQTEEWHRTAAGLSNLKGETDYSMPTQQVKPGKDVRNGSSQDSEQIITHPLAEEPVSMDRQLVQGPGMTPRTPYTDQKKDVSSMLWQKTADVRGIAEEDKASSDNTDAVLSSYARKHAEETKRVKDEDTQSIPFQTAYDDAHDIAQEARETASAPRRRTQDAYDTSEVIETYHSSSSRPQPINVPQHAAPPSKQAASKGPRRATAPYPAAQEFIKQGRESPASRSTVRHDTQGSTEEETGESSASKAHPSGSGLTDARPLKEFLDEDHYGSVAPLQTGYAPKQMISQDASEEMKMTDSAPFEAQTFDHQRAGAPPQQQRPAEDVQTTASPWKKRYSAGEDTTKHSKDAASRPGRMAAQEVQDNFKETKAGDSLSTREPPSDTWRAHPALPRHQVADDHSTTAPTQKRYPGTRGTIKEVEEIASMPRRMAGEDAKEALEETKFAEAASPEAQPLYYQRTDAPSRKQEAIEDQLGATSPLERRYADAKDTTKHSRDTALPRKIVGQDAEDTSEEAEAEARKFRAQPQDARRVPTTPSKQAAEDALSVSRSSPKRYPRAEETSKQPRGIAPKPTHIAAQDARDIFTESKVADSTPSIEQPSDSRVAASFEKQEIPDARNTSASFQKTYPDVKGATKKSKVTFEETESPDSASSRVQPSDTRRDYAPSWKKEATEAPRATSPLKKRDSYVEDTAKRSGGAPKPRQMVGQDTQGTYEETKASDFGLPREQSSYTWQATNTPTEKVATEDDPGRTPPSERNAPSDEDTTTRPRGTASAPRRTTAGDASGSFQESKPADSVSSREQPLSARQPVVTPSRQETEDSLSKISAFHKTRPFVEDSTRPAVDTVFGPRQVGAKDTKDITEEAKVPDSASSVGARPTFTPRNAHPLSEQAEVEEDEETSKQPRGAASKPTHIEAQDARDIFTESKVADSAPRQTTVGDASGSFQESKPADSVSSREQPLSARQPVVTPSRQETEDSLSKISAFHKTRPFVEDSTRPGVDTVFGPRQVGAEDTKDITEETKVPDSASSVGARPTFTPRNARPLSEQAEVEEDARDKDREGRETFSAPKKMVSIDSEDSYGERKTPHSASTEQLLDNLQTSSPLKQAAAEDSRGATKGAKESLVDETKHSRGFKGASKKPVGTFEETKDPGSRLPTTQPVSAQDAQHTGRSSRTPTAEQWKDAPTQLQSNLQEEAKSSSARQKGLGSSPSESEAGDDNQAIMGEKVFSPEQLRKMPKESRSASSKAQPADSLSLTKVERMPSVYQEDHLVAPDSRKQPQTLPTSVRADGSTPKHQQGPVIPSTSEEKSTPPTPPRAKAHSDHTTEEPVKRDTLDDPKGAALLSGREPTSQVQHATEPTPDGDLSSKPSTIDKWRLASAPIQGVTPNSGDSVLGVPTIDQKPTPMSQQSVPSAQGANESVKREQRMVPSAPAGAQTPEVQHAPPSFAGADMAERDGEPVQMQAPTLHARPPSVPTRRASPDARDTGDNEFASTSDAQRWKALKAKHDSAMIDENVPDASLSTHDASEAQVSDSLPGSTATPVNARPTSVDKLVERLAPDQGGKPPESTQAETRFDAPGDSVSPQGVPSDALDETKIAKPSSTGGMGRTAGSASTLEAQLAEHKFAPADKRSARAAQPLSSVETRKEDSSVPAADQTKKPQTIFRQESRPSTPITKQVPSSNAYHDTRKIQQVTLDNLSMDDSPTPHVPSYEQVSHTPQTIPSERDMTRTPDTGGSPASNTQIASEKLQEAIPDNYRPDELTVPSPSGEKQGSYAGSSTEPHDGPSHDAHGAADDKDITKYPSKQAPVLEYRPETSDDSYVRPTSGDEPGISPGLGAESPTAAQATNSEDRHNEVFPAEKKSTVSDQDSVHSVQQHSPAETRKGETIVAAAEQTLPTNIGQQHTRDMRDDPTSYFVPAEEPSDAQSGRPDEVVLAEQKFTSSDQDTQLTSSVEPRNEEIRNSTRSAQPLFPAEDYQTNDPQTTIGQQDIAPIPGPSKSPSSGQFQEVAPDDNRTVESLPNQGQISRAKPSFVLSEGPTHDSHNDINKNTTKLPSSQPQSSDPRPDPTQNRSDEALTKQHAETQAPPPLVGPYDSKSSQNVTPDTLGKAESPEPSSADQEAMSSALTPDTHLGSAPREVTPAGQKLLLKDQDSAHPTEKSSSSEPAKEQTTFAAPNEAKTSPTIFSQQDIALAQTKMKDPSSDSQYVPQRLQEITPEDQRTTGSTPMQQQVPHFEHISKPNDGPTPDPHGAFVKEPMAHTTSPTPHVQYGMAQTGLSPDEEKPDISDKDSERQTQLRSSAESRKEEGDVDASDQTIMPAPHTGQSLGEVLEVSPDTHQSSELTRPTIPSRKQDSHEGPNSDAHRAVADENRQPPLVSQARTLETGLNSAPFSDDVIPTTGDEPVTGLTNEHKKQTPEAFQAPLPPEALYDSIYPKSVSADAFGEVGPLKATGKVTPADRRIAPSEPLPVVESRKKSTGAESEESKVFQPVTGQKDIRHAPGISESVLDDDRNKEPASREEHVSHVQSASEPREGSPPSVHGGSLDEKTTPPSSKAHSSDPKIDALPKSVDVNPSSGEQPTTRSSHDHGLTRSPPLHESLVYPDSNEDVPEFFKPPSANEEVTSPKVFPASAPDTMLGTTSDEIAPDRLNLPLPAQELARSAQQPLSVEPTKEKGIVTSSDQTDESRTIIGQGRVTPSTNKEKTPFDLQGSELAKPPNEDQQVRAGSAYEEHEGPNRDARGAVDDKVPHPSSQAGSSDSVPDSATISGDTHRTNVDVPDQELLTPIPEEKPKQQQKIDRSSIRSSEDDSIEARRTATPNILTRSGNIQQPPVKESMQEAQVSRNQQHADQAVSQSTQEQIKETEAQDNGSDEPEDSAPISGTSSDGPTTSSLPDSQSQPPTGTLNVPAVFLEKIEPPRRPMTSPAPAPDTQQGTDPVQQPREASVDLSSDGKPTMIRGKQANTVSNVSLSASQAVGLSENSAVKRPFSEESVSLFSQKNLERTLPAEKPKQKQQTDQSSTRSSNDDSVEASGTANPNILTTGDLQPSPLKDIMHATEGFRNQEQAEEAVFQSTQDNEKKIQANVAQEIGSYRHEEIKPDSASASGDTRRTSGDLPATSSLRDSQEQPPTGAPNVPAVFLEKMELPRVPSTDEELMTSKTSPALGRDAPHDLDSTRSPQLPPSVISRKDVANADRTNVSQAGLREPATSDVTRPSVETQEISPDANLAKSEKPVLPIEGSNPVQTAHEASFDLSSVEKPNMIKGEKANTISNVSLSASQPVGQSENSAVKGPLPRDLVSSFPQNNFERTLPQEKSKQHQQTDQPSTRSSTDDSIEASGIRSPNILTTSGDVRPSPPKENMQAAQGSRNQEQTGQTVFQSIQDTEKQIEETEAQDNGSDEPKRIRPDSAPISGDAGRTIDNGPGTSSLRDSRAQPPAGTLNVPAVFLENLDSPRLPSTDQETMTSMTSPAPAPDARQGTASREAATDKDSTQSPQLSSSVVSRKDVANADQTNVPQAGLREPASSDTSRPSVERQEISSDANLAKPAKPLLPMTGTDPVQPPEASFDLSTDGKPTMVKGDQGNTVPNVSLSASQAAGQSENNAVKAPLSEDLVSPFSQKSLGGTSTEEKPNQKTERSNTSRSSKQDNIVEARGTTDPNISTSGDILPPPLKESTQAAEGSRDQRPDDQDVFESTLDDEKQFEETEARVIGPDELYDTNLQKSMNQNNNVPSQMDALEQPRERVPAVQPRSNDTYTGSEQTKEAPGRIPEDKKSDSSSRTSEESEKQVQTEGKNQGGETKAIASRTELPEGRDLPSRNEGVSSKSQTETPYKLDEQTSSGIQNRDTNSSKLGGSTDEMRSADTDDNPPSP</sequence>
<feature type="compositionally biased region" description="Polar residues" evidence="4">
    <location>
        <begin position="4265"/>
        <end position="4275"/>
    </location>
</feature>
<dbReference type="GO" id="GO:0009636">
    <property type="term" value="P:response to toxic substance"/>
    <property type="evidence" value="ECO:0007669"/>
    <property type="project" value="UniProtKB-ARBA"/>
</dbReference>
<feature type="compositionally biased region" description="Basic and acidic residues" evidence="4">
    <location>
        <begin position="1377"/>
        <end position="1390"/>
    </location>
</feature>
<feature type="compositionally biased region" description="Polar residues" evidence="4">
    <location>
        <begin position="3635"/>
        <end position="3646"/>
    </location>
</feature>
<feature type="compositionally biased region" description="Basic and acidic residues" evidence="4">
    <location>
        <begin position="4323"/>
        <end position="4332"/>
    </location>
</feature>
<feature type="region of interest" description="Disordered" evidence="4">
    <location>
        <begin position="295"/>
        <end position="412"/>
    </location>
</feature>
<feature type="compositionally biased region" description="Polar residues" evidence="4">
    <location>
        <begin position="1251"/>
        <end position="1264"/>
    </location>
</feature>
<feature type="compositionally biased region" description="Basic and acidic residues" evidence="4">
    <location>
        <begin position="863"/>
        <end position="876"/>
    </location>
</feature>
<feature type="compositionally biased region" description="Polar residues" evidence="4">
    <location>
        <begin position="3531"/>
        <end position="3541"/>
    </location>
</feature>
<dbReference type="Proteomes" id="UP001231189">
    <property type="component" value="Unassembled WGS sequence"/>
</dbReference>
<keyword evidence="2" id="KW-0808">Transferase</keyword>
<feature type="compositionally biased region" description="Polar residues" evidence="4">
    <location>
        <begin position="2041"/>
        <end position="2063"/>
    </location>
</feature>
<dbReference type="SFLD" id="SFLDS00019">
    <property type="entry name" value="Glutathione_Transferase_(cytos"/>
    <property type="match status" value="1"/>
</dbReference>
<feature type="compositionally biased region" description="Basic and acidic residues" evidence="4">
    <location>
        <begin position="2870"/>
        <end position="2891"/>
    </location>
</feature>
<feature type="compositionally biased region" description="Polar residues" evidence="4">
    <location>
        <begin position="1925"/>
        <end position="1939"/>
    </location>
</feature>
<feature type="compositionally biased region" description="Polar residues" evidence="4">
    <location>
        <begin position="1172"/>
        <end position="1182"/>
    </location>
</feature>
<evidence type="ECO:0000256" key="4">
    <source>
        <dbReference type="SAM" id="MobiDB-lite"/>
    </source>
</evidence>
<feature type="compositionally biased region" description="Polar residues" evidence="4">
    <location>
        <begin position="1115"/>
        <end position="1126"/>
    </location>
</feature>
<feature type="compositionally biased region" description="Basic and acidic residues" evidence="4">
    <location>
        <begin position="3518"/>
        <end position="3529"/>
    </location>
</feature>
<dbReference type="InterPro" id="IPR040079">
    <property type="entry name" value="Glutathione_S-Trfase"/>
</dbReference>
<feature type="compositionally biased region" description="Basic and acidic residues" evidence="4">
    <location>
        <begin position="2369"/>
        <end position="2384"/>
    </location>
</feature>
<feature type="compositionally biased region" description="Polar residues" evidence="4">
    <location>
        <begin position="3836"/>
        <end position="3846"/>
    </location>
</feature>
<feature type="compositionally biased region" description="Polar residues" evidence="4">
    <location>
        <begin position="4132"/>
        <end position="4142"/>
    </location>
</feature>
<feature type="compositionally biased region" description="Polar residues" evidence="4">
    <location>
        <begin position="4098"/>
        <end position="4119"/>
    </location>
</feature>
<feature type="region of interest" description="Disordered" evidence="4">
    <location>
        <begin position="3178"/>
        <end position="4386"/>
    </location>
</feature>
<gene>
    <name evidence="7" type="ORF">QYE76_007336</name>
</gene>
<feature type="compositionally biased region" description="Acidic residues" evidence="4">
    <location>
        <begin position="1032"/>
        <end position="1041"/>
    </location>
</feature>
<dbReference type="InterPro" id="IPR034347">
    <property type="entry name" value="GST_Phi_C"/>
</dbReference>
<feature type="compositionally biased region" description="Basic and acidic residues" evidence="4">
    <location>
        <begin position="3248"/>
        <end position="3267"/>
    </location>
</feature>
<feature type="compositionally biased region" description="Polar residues" evidence="4">
    <location>
        <begin position="2741"/>
        <end position="2751"/>
    </location>
</feature>
<feature type="compositionally biased region" description="Basic and acidic residues" evidence="4">
    <location>
        <begin position="1841"/>
        <end position="1860"/>
    </location>
</feature>
<dbReference type="Gene3D" id="1.20.1050.10">
    <property type="match status" value="1"/>
</dbReference>
<dbReference type="InterPro" id="IPR010987">
    <property type="entry name" value="Glutathione-S-Trfase_C-like"/>
</dbReference>
<feature type="compositionally biased region" description="Polar residues" evidence="4">
    <location>
        <begin position="3549"/>
        <end position="3563"/>
    </location>
</feature>
<feature type="compositionally biased region" description="Polar residues" evidence="4">
    <location>
        <begin position="3091"/>
        <end position="3102"/>
    </location>
</feature>
<feature type="compositionally biased region" description="Basic and acidic residues" evidence="4">
    <location>
        <begin position="4143"/>
        <end position="4166"/>
    </location>
</feature>
<feature type="compositionally biased region" description="Polar residues" evidence="4">
    <location>
        <begin position="3972"/>
        <end position="3985"/>
    </location>
</feature>
<feature type="compositionally biased region" description="Basic and acidic residues" evidence="4">
    <location>
        <begin position="250"/>
        <end position="261"/>
    </location>
</feature>
<dbReference type="PANTHER" id="PTHR43900:SF96">
    <property type="entry name" value="GLUTATHIONE TRANSFERASE"/>
    <property type="match status" value="1"/>
</dbReference>
<feature type="compositionally biased region" description="Polar residues" evidence="4">
    <location>
        <begin position="2898"/>
        <end position="2910"/>
    </location>
</feature>
<feature type="compositionally biased region" description="Polar residues" evidence="4">
    <location>
        <begin position="2633"/>
        <end position="2647"/>
    </location>
</feature>
<feature type="compositionally biased region" description="Polar residues" evidence="4">
    <location>
        <begin position="3879"/>
        <end position="3899"/>
    </location>
</feature>
<dbReference type="InterPro" id="IPR036282">
    <property type="entry name" value="Glutathione-S-Trfase_C_sf"/>
</dbReference>
<feature type="compositionally biased region" description="Basic and acidic residues" evidence="4">
    <location>
        <begin position="1631"/>
        <end position="1652"/>
    </location>
</feature>
<name>A0AAD8RWM8_LOLMU</name>
<feature type="compositionally biased region" description="Polar residues" evidence="4">
    <location>
        <begin position="3479"/>
        <end position="3500"/>
    </location>
</feature>
<feature type="compositionally biased region" description="Polar residues" evidence="4">
    <location>
        <begin position="2180"/>
        <end position="2223"/>
    </location>
</feature>
<feature type="compositionally biased region" description="Basic and acidic residues" evidence="4">
    <location>
        <begin position="3306"/>
        <end position="3333"/>
    </location>
</feature>